<keyword evidence="1" id="KW-0472">Membrane</keyword>
<evidence type="ECO:0000256" key="1">
    <source>
        <dbReference type="SAM" id="Phobius"/>
    </source>
</evidence>
<evidence type="ECO:0000313" key="3">
    <source>
        <dbReference type="Proteomes" id="UP000320776"/>
    </source>
</evidence>
<sequence>MTLGARYKTTVNKVPVTFRANVENGWTNTIGQVFSVTRIMPPWAVPVPLIIGSCIIRQVSAMNTVIPSFIQWLKQTLTATDKTTQTSLRILAAGFGGYALTTSVQAALALLLPWPKVDTLFFCALLPALIYPAALLWIFAAPSAQHAWRGVLTGTLFCGILALIAAWLR</sequence>
<feature type="transmembrane region" description="Helical" evidence="1">
    <location>
        <begin position="90"/>
        <end position="112"/>
    </location>
</feature>
<protein>
    <submittedName>
        <fullName evidence="2">Uncharacterized protein</fullName>
    </submittedName>
</protein>
<keyword evidence="1" id="KW-0812">Transmembrane</keyword>
<feature type="transmembrane region" description="Helical" evidence="1">
    <location>
        <begin position="119"/>
        <end position="140"/>
    </location>
</feature>
<organism evidence="2 3">
    <name type="scientific">Sporomusa termitida</name>
    <dbReference type="NCBI Taxonomy" id="2377"/>
    <lineage>
        <taxon>Bacteria</taxon>
        <taxon>Bacillati</taxon>
        <taxon>Bacillota</taxon>
        <taxon>Negativicutes</taxon>
        <taxon>Selenomonadales</taxon>
        <taxon>Sporomusaceae</taxon>
        <taxon>Sporomusa</taxon>
    </lineage>
</organism>
<dbReference type="AlphaFoldDB" id="A0A517E056"/>
<reference evidence="2 3" key="1">
    <citation type="submission" date="2019-02" db="EMBL/GenBank/DDBJ databases">
        <title>Closed genome of Sporomusa termitida DSM 4440.</title>
        <authorList>
            <person name="Poehlein A."/>
            <person name="Daniel R."/>
        </authorList>
    </citation>
    <scope>NUCLEOTIDE SEQUENCE [LARGE SCALE GENOMIC DNA]</scope>
    <source>
        <strain evidence="2 3">DSM 4440</strain>
    </source>
</reference>
<accession>A0A517E056</accession>
<dbReference type="KEGG" id="sted:SPTER_44350"/>
<dbReference type="Proteomes" id="UP000320776">
    <property type="component" value="Chromosome"/>
</dbReference>
<evidence type="ECO:0000313" key="2">
    <source>
        <dbReference type="EMBL" id="QDR82982.1"/>
    </source>
</evidence>
<feature type="transmembrane region" description="Helical" evidence="1">
    <location>
        <begin position="146"/>
        <end position="168"/>
    </location>
</feature>
<keyword evidence="3" id="KW-1185">Reference proteome</keyword>
<gene>
    <name evidence="2" type="ORF">SPTER_44350</name>
</gene>
<dbReference type="EMBL" id="CP036259">
    <property type="protein sequence ID" value="QDR82982.1"/>
    <property type="molecule type" value="Genomic_DNA"/>
</dbReference>
<keyword evidence="1" id="KW-1133">Transmembrane helix</keyword>
<name>A0A517E056_9FIRM</name>
<proteinExistence type="predicted"/>